<dbReference type="AlphaFoldDB" id="A0AAD8UD48"/>
<organism evidence="8 9">
    <name type="scientific">Glomerella acutata</name>
    <name type="common">Colletotrichum acutatum</name>
    <dbReference type="NCBI Taxonomy" id="27357"/>
    <lineage>
        <taxon>Eukaryota</taxon>
        <taxon>Fungi</taxon>
        <taxon>Dikarya</taxon>
        <taxon>Ascomycota</taxon>
        <taxon>Pezizomycotina</taxon>
        <taxon>Sordariomycetes</taxon>
        <taxon>Hypocreomycetidae</taxon>
        <taxon>Glomerellales</taxon>
        <taxon>Glomerellaceae</taxon>
        <taxon>Colletotrichum</taxon>
        <taxon>Colletotrichum acutatum species complex</taxon>
    </lineage>
</organism>
<feature type="region of interest" description="Disordered" evidence="5">
    <location>
        <begin position="237"/>
        <end position="262"/>
    </location>
</feature>
<evidence type="ECO:0000256" key="6">
    <source>
        <dbReference type="SAM" id="Phobius"/>
    </source>
</evidence>
<evidence type="ECO:0000256" key="5">
    <source>
        <dbReference type="SAM" id="MobiDB-lite"/>
    </source>
</evidence>
<feature type="compositionally biased region" description="Polar residues" evidence="5">
    <location>
        <begin position="122"/>
        <end position="133"/>
    </location>
</feature>
<dbReference type="InterPro" id="IPR051694">
    <property type="entry name" value="Immunoregulatory_rcpt-like"/>
</dbReference>
<dbReference type="PANTHER" id="PTHR15549">
    <property type="entry name" value="PAIRED IMMUNOGLOBULIN-LIKE TYPE 2 RECEPTOR"/>
    <property type="match status" value="1"/>
</dbReference>
<proteinExistence type="predicted"/>
<protein>
    <recommendedName>
        <fullName evidence="10">Mid2 domain-containing protein</fullName>
    </recommendedName>
</protein>
<feature type="region of interest" description="Disordered" evidence="5">
    <location>
        <begin position="87"/>
        <end position="134"/>
    </location>
</feature>
<dbReference type="PANTHER" id="PTHR15549:SF6">
    <property type="entry name" value="MID2 DOMAIN-CONTAINING PROTEIN"/>
    <property type="match status" value="1"/>
</dbReference>
<comment type="subcellular location">
    <subcellularLocation>
        <location evidence="1">Membrane</location>
        <topology evidence="1">Single-pass membrane protein</topology>
    </subcellularLocation>
</comment>
<dbReference type="EMBL" id="JAHMHS010000142">
    <property type="protein sequence ID" value="KAK1712978.1"/>
    <property type="molecule type" value="Genomic_DNA"/>
</dbReference>
<evidence type="ECO:0000313" key="9">
    <source>
        <dbReference type="Proteomes" id="UP001244207"/>
    </source>
</evidence>
<feature type="compositionally biased region" description="Low complexity" evidence="5">
    <location>
        <begin position="93"/>
        <end position="121"/>
    </location>
</feature>
<feature type="transmembrane region" description="Helical" evidence="6">
    <location>
        <begin position="139"/>
        <end position="159"/>
    </location>
</feature>
<sequence length="315" mass="34268">MRATTFVLAAVIRFAYAQDIDDIPEYVWPPFAAYCVANGWLNTFQTDVISTATLTETQPSIITITKSATYDVGDKYTTVDIETSTSRIESGLTASQATTPTAQSTASIPESTPTAEPTSTIDGGNSESSSDRLSTGVKAGIGAGAALVAMLAVVLLFWWRKRKKASQGDGNEDITPELSGGDKSNRYELDSYTAPLEADKKSPAIFSNQQNQMMAELDGTPCASPEPNIHERHEVTPSVEQHTVSPEVVSTISPPKSTLSSAPKPLIADMAELEHLLHEERLLRDRRQTLEQLQRIQADELALGERIRTLRQSRS</sequence>
<gene>
    <name evidence="8" type="ORF">BDZ83DRAFT_756911</name>
</gene>
<evidence type="ECO:0000256" key="4">
    <source>
        <dbReference type="ARBA" id="ARBA00023136"/>
    </source>
</evidence>
<dbReference type="GO" id="GO:0016020">
    <property type="term" value="C:membrane"/>
    <property type="evidence" value="ECO:0007669"/>
    <property type="project" value="UniProtKB-SubCell"/>
</dbReference>
<keyword evidence="4 6" id="KW-0472">Membrane</keyword>
<feature type="chain" id="PRO_5041931353" description="Mid2 domain-containing protein" evidence="7">
    <location>
        <begin position="18"/>
        <end position="315"/>
    </location>
</feature>
<evidence type="ECO:0008006" key="10">
    <source>
        <dbReference type="Google" id="ProtNLM"/>
    </source>
</evidence>
<keyword evidence="3 6" id="KW-1133">Transmembrane helix</keyword>
<keyword evidence="9" id="KW-1185">Reference proteome</keyword>
<feature type="compositionally biased region" description="Polar residues" evidence="5">
    <location>
        <begin position="238"/>
        <end position="261"/>
    </location>
</feature>
<comment type="caution">
    <text evidence="8">The sequence shown here is derived from an EMBL/GenBank/DDBJ whole genome shotgun (WGS) entry which is preliminary data.</text>
</comment>
<reference evidence="8" key="1">
    <citation type="submission" date="2021-12" db="EMBL/GenBank/DDBJ databases">
        <title>Comparative genomics, transcriptomics and evolutionary studies reveal genomic signatures of adaptation to plant cell wall in hemibiotrophic fungi.</title>
        <authorList>
            <consortium name="DOE Joint Genome Institute"/>
            <person name="Baroncelli R."/>
            <person name="Diaz J.F."/>
            <person name="Benocci T."/>
            <person name="Peng M."/>
            <person name="Battaglia E."/>
            <person name="Haridas S."/>
            <person name="Andreopoulos W."/>
            <person name="Labutti K."/>
            <person name="Pangilinan J."/>
            <person name="Floch G.L."/>
            <person name="Makela M.R."/>
            <person name="Henrissat B."/>
            <person name="Grigoriev I.V."/>
            <person name="Crouch J.A."/>
            <person name="De Vries R.P."/>
            <person name="Sukno S.A."/>
            <person name="Thon M.R."/>
        </authorList>
    </citation>
    <scope>NUCLEOTIDE SEQUENCE</scope>
    <source>
        <strain evidence="8">CBS 112980</strain>
    </source>
</reference>
<accession>A0AAD8UD48</accession>
<name>A0AAD8UD48_GLOAC</name>
<evidence type="ECO:0000313" key="8">
    <source>
        <dbReference type="EMBL" id="KAK1712978.1"/>
    </source>
</evidence>
<evidence type="ECO:0000256" key="1">
    <source>
        <dbReference type="ARBA" id="ARBA00004167"/>
    </source>
</evidence>
<evidence type="ECO:0000256" key="2">
    <source>
        <dbReference type="ARBA" id="ARBA00022692"/>
    </source>
</evidence>
<feature type="region of interest" description="Disordered" evidence="5">
    <location>
        <begin position="166"/>
        <end position="187"/>
    </location>
</feature>
<keyword evidence="2 6" id="KW-0812">Transmembrane</keyword>
<evidence type="ECO:0000256" key="7">
    <source>
        <dbReference type="SAM" id="SignalP"/>
    </source>
</evidence>
<dbReference type="RefSeq" id="XP_060359594.1">
    <property type="nucleotide sequence ID" value="XM_060514819.1"/>
</dbReference>
<evidence type="ECO:0000256" key="3">
    <source>
        <dbReference type="ARBA" id="ARBA00022989"/>
    </source>
</evidence>
<feature type="signal peptide" evidence="7">
    <location>
        <begin position="1"/>
        <end position="17"/>
    </location>
</feature>
<dbReference type="GeneID" id="85398717"/>
<keyword evidence="7" id="KW-0732">Signal</keyword>
<dbReference type="Proteomes" id="UP001244207">
    <property type="component" value="Unassembled WGS sequence"/>
</dbReference>
<dbReference type="GO" id="GO:0071944">
    <property type="term" value="C:cell periphery"/>
    <property type="evidence" value="ECO:0007669"/>
    <property type="project" value="UniProtKB-ARBA"/>
</dbReference>